<keyword evidence="2" id="KW-0238">DNA-binding</keyword>
<sequence>MSAHTGGTPGKGKQVIDRNNRDEITLGLLEDLGAMSDGIDVDVDDLFSDESDNDDLIDNEADLALLLRTHGVTLDDPPPPPPPTAAVFQGMRSSHAGTTMMLPGVSQSVFLPGGPGPSATTSVPPRLQDSSDALTWMAAMERQYEEEVRQQQDSATQQTQSLSFVYIHNHEPASQSRSHSSTSTPTSSTTAAPTHTIALPKPSSSSHQVENSNFAREQFEGDGSDTARANTTAAQAASEPELFVMDPEENKRLTGVIRSQTGNALEINRKYQSALEQKLRDIEEAHNRNKKLRDELQVWLDRREIAEQAPVVLPSTNNRLGPPYFVDDDEKTPPSNKDTLLKMRQPLIVSQKRQHWRPVDREKLKRGVIAENKRLLFEKFLREGNNRAIESLNNAPDVEMMLNTKGLDWKRISQRYVDSRTPSECLIQWTSHDHPGINKNDWSKSELVKLDHLVKQYKGRNWIQIALDLDTNRTGAQCFQKYQSKMTRVVTKDNWTPEEDNILIEAVRVLGEKNWLQVAYCLDNRNSVQCMTRWSKSVNPAIRRGHWMDEEDGALRAAYEVYGGGKWSKIQLHVLGRTDIQCRERYMNVLTPSLATGPWTQQEVERLEELVEEHGEKWGIIASLMNGRTDNQCARRWRMNKVEDKRKRRGRPRRYLASRRRKGTTTVATLPIVPRDKEAIQKTMQLKRKWEARILKREKKILRAKGFFDGRQNKKIKPMYKSFLDRERFIYDCWQQQWGDHLDPVEKVFNLGIPPPLSTEKDLAEDGGQTAAIWDAQGDLMGGRFQLAHTISAAKSLAAPIELLSVEDQKSQEYKELEERFESVFAWPMLAGMLHMETARDLVNRAHVDEATGSKKKRTRRKSSKKRSVAAARARSSAGGAMESSMQGQDDASSSAYGTPAAPWQEQSATEDLRSSEYETDENDGDDDEELQSAGEGNSPKRMRIDDP</sequence>
<feature type="compositionally biased region" description="Acidic residues" evidence="6">
    <location>
        <begin position="918"/>
        <end position="931"/>
    </location>
</feature>
<feature type="region of interest" description="Disordered" evidence="6">
    <location>
        <begin position="314"/>
        <end position="333"/>
    </location>
</feature>
<dbReference type="SUPFAM" id="SSF46689">
    <property type="entry name" value="Homeodomain-like"/>
    <property type="match status" value="3"/>
</dbReference>
<evidence type="ECO:0000256" key="1">
    <source>
        <dbReference type="ARBA" id="ARBA00023015"/>
    </source>
</evidence>
<dbReference type="Gene3D" id="1.10.10.60">
    <property type="entry name" value="Homeodomain-like"/>
    <property type="match status" value="4"/>
</dbReference>
<feature type="compositionally biased region" description="Polar residues" evidence="6">
    <location>
        <begin position="884"/>
        <end position="897"/>
    </location>
</feature>
<feature type="domain" description="SANT" evidence="8">
    <location>
        <begin position="594"/>
        <end position="645"/>
    </location>
</feature>
<feature type="region of interest" description="Disordered" evidence="6">
    <location>
        <begin position="847"/>
        <end position="948"/>
    </location>
</feature>
<dbReference type="PROSITE" id="PS51294">
    <property type="entry name" value="HTH_MYB"/>
    <property type="match status" value="4"/>
</dbReference>
<evidence type="ECO:0000259" key="8">
    <source>
        <dbReference type="PROSITE" id="PS51293"/>
    </source>
</evidence>
<dbReference type="InterPro" id="IPR051575">
    <property type="entry name" value="Myb-like_DNA-bd"/>
</dbReference>
<keyword evidence="11" id="KW-1185">Reference proteome</keyword>
<evidence type="ECO:0000259" key="7">
    <source>
        <dbReference type="PROSITE" id="PS50090"/>
    </source>
</evidence>
<feature type="compositionally biased region" description="Basic residues" evidence="6">
    <location>
        <begin position="854"/>
        <end position="868"/>
    </location>
</feature>
<evidence type="ECO:0000256" key="4">
    <source>
        <dbReference type="ARBA" id="ARBA00023242"/>
    </source>
</evidence>
<dbReference type="PANTHER" id="PTHR46621:SF1">
    <property type="entry name" value="SNRNA-ACTIVATING PROTEIN COMPLEX SUBUNIT 4"/>
    <property type="match status" value="1"/>
</dbReference>
<dbReference type="PROSITE" id="PS51293">
    <property type="entry name" value="SANT"/>
    <property type="match status" value="1"/>
</dbReference>
<dbReference type="PANTHER" id="PTHR46621">
    <property type="entry name" value="SNRNA-ACTIVATING PROTEIN COMPLEX SUBUNIT 4"/>
    <property type="match status" value="1"/>
</dbReference>
<gene>
    <name evidence="10" type="primary">SNAPC4_3</name>
    <name evidence="10" type="ORF">BGZ96_011043</name>
</gene>
<feature type="domain" description="Myb-like" evidence="7">
    <location>
        <begin position="539"/>
        <end position="590"/>
    </location>
</feature>
<feature type="domain" description="Myb-like" evidence="7">
    <location>
        <begin position="487"/>
        <end position="538"/>
    </location>
</feature>
<evidence type="ECO:0000313" key="11">
    <source>
        <dbReference type="Proteomes" id="UP001194696"/>
    </source>
</evidence>
<feature type="compositionally biased region" description="Low complexity" evidence="6">
    <location>
        <begin position="178"/>
        <end position="196"/>
    </location>
</feature>
<reference evidence="10 11" key="1">
    <citation type="journal article" date="2020" name="Fungal Divers.">
        <title>Resolving the Mortierellaceae phylogeny through synthesis of multi-gene phylogenetics and phylogenomics.</title>
        <authorList>
            <person name="Vandepol N."/>
            <person name="Liber J."/>
            <person name="Desiro A."/>
            <person name="Na H."/>
            <person name="Kennedy M."/>
            <person name="Barry K."/>
            <person name="Grigoriev I.V."/>
            <person name="Miller A.N."/>
            <person name="O'Donnell K."/>
            <person name="Stajich J.E."/>
            <person name="Bonito G."/>
        </authorList>
    </citation>
    <scope>NUCLEOTIDE SEQUENCE [LARGE SCALE GENOMIC DNA]</scope>
    <source>
        <strain evidence="10 11">AD045</strain>
    </source>
</reference>
<keyword evidence="3" id="KW-0804">Transcription</keyword>
<feature type="compositionally biased region" description="Low complexity" evidence="6">
    <location>
        <begin position="226"/>
        <end position="237"/>
    </location>
</feature>
<evidence type="ECO:0000256" key="3">
    <source>
        <dbReference type="ARBA" id="ARBA00023163"/>
    </source>
</evidence>
<accession>A0ABQ7JT01</accession>
<evidence type="ECO:0000256" key="2">
    <source>
        <dbReference type="ARBA" id="ARBA00023125"/>
    </source>
</evidence>
<feature type="region of interest" description="Disordered" evidence="6">
    <location>
        <begin position="171"/>
        <end position="238"/>
    </location>
</feature>
<feature type="compositionally biased region" description="Polar residues" evidence="6">
    <location>
        <begin position="202"/>
        <end position="215"/>
    </location>
</feature>
<dbReference type="InterPro" id="IPR017930">
    <property type="entry name" value="Myb_dom"/>
</dbReference>
<dbReference type="EMBL" id="JAAAIM010000753">
    <property type="protein sequence ID" value="KAG0284600.1"/>
    <property type="molecule type" value="Genomic_DNA"/>
</dbReference>
<dbReference type="Pfam" id="PF00249">
    <property type="entry name" value="Myb_DNA-binding"/>
    <property type="match status" value="2"/>
</dbReference>
<evidence type="ECO:0000313" key="10">
    <source>
        <dbReference type="EMBL" id="KAG0284600.1"/>
    </source>
</evidence>
<evidence type="ECO:0000259" key="9">
    <source>
        <dbReference type="PROSITE" id="PS51294"/>
    </source>
</evidence>
<proteinExistence type="predicted"/>
<feature type="domain" description="Myb-like" evidence="7">
    <location>
        <begin position="591"/>
        <end position="638"/>
    </location>
</feature>
<dbReference type="InterPro" id="IPR001005">
    <property type="entry name" value="SANT/Myb"/>
</dbReference>
<evidence type="ECO:0000256" key="5">
    <source>
        <dbReference type="SAM" id="Coils"/>
    </source>
</evidence>
<dbReference type="InterPro" id="IPR017884">
    <property type="entry name" value="SANT_dom"/>
</dbReference>
<keyword evidence="1" id="KW-0805">Transcription regulation</keyword>
<dbReference type="PROSITE" id="PS50090">
    <property type="entry name" value="MYB_LIKE"/>
    <property type="match status" value="4"/>
</dbReference>
<evidence type="ECO:0000256" key="6">
    <source>
        <dbReference type="SAM" id="MobiDB-lite"/>
    </source>
</evidence>
<comment type="caution">
    <text evidence="10">The sequence shown here is derived from an EMBL/GenBank/DDBJ whole genome shotgun (WGS) entry which is preliminary data.</text>
</comment>
<name>A0ABQ7JT01_9FUNG</name>
<feature type="domain" description="HTH myb-type" evidence="9">
    <location>
        <begin position="597"/>
        <end position="645"/>
    </location>
</feature>
<dbReference type="SMART" id="SM00717">
    <property type="entry name" value="SANT"/>
    <property type="match status" value="5"/>
</dbReference>
<feature type="coiled-coil region" evidence="5">
    <location>
        <begin position="268"/>
        <end position="309"/>
    </location>
</feature>
<feature type="domain" description="HTH myb-type" evidence="9">
    <location>
        <begin position="434"/>
        <end position="484"/>
    </location>
</feature>
<dbReference type="InterPro" id="IPR009057">
    <property type="entry name" value="Homeodomain-like_sf"/>
</dbReference>
<organism evidence="10 11">
    <name type="scientific">Linnemannia gamsii</name>
    <dbReference type="NCBI Taxonomy" id="64522"/>
    <lineage>
        <taxon>Eukaryota</taxon>
        <taxon>Fungi</taxon>
        <taxon>Fungi incertae sedis</taxon>
        <taxon>Mucoromycota</taxon>
        <taxon>Mortierellomycotina</taxon>
        <taxon>Mortierellomycetes</taxon>
        <taxon>Mortierellales</taxon>
        <taxon>Mortierellaceae</taxon>
        <taxon>Linnemannia</taxon>
    </lineage>
</organism>
<protein>
    <submittedName>
        <fullName evidence="10">Myblike DNAbinding domain-containing protein</fullName>
    </submittedName>
</protein>
<dbReference type="Pfam" id="PF13921">
    <property type="entry name" value="Myb_DNA-bind_6"/>
    <property type="match status" value="1"/>
</dbReference>
<keyword evidence="4" id="KW-0539">Nucleus</keyword>
<feature type="compositionally biased region" description="Low complexity" evidence="6">
    <location>
        <begin position="869"/>
        <end position="881"/>
    </location>
</feature>
<feature type="domain" description="HTH myb-type" evidence="9">
    <location>
        <begin position="487"/>
        <end position="536"/>
    </location>
</feature>
<feature type="domain" description="Myb-like" evidence="7">
    <location>
        <begin position="434"/>
        <end position="486"/>
    </location>
</feature>
<dbReference type="CDD" id="cd00167">
    <property type="entry name" value="SANT"/>
    <property type="match status" value="3"/>
</dbReference>
<dbReference type="Proteomes" id="UP001194696">
    <property type="component" value="Unassembled WGS sequence"/>
</dbReference>
<keyword evidence="5" id="KW-0175">Coiled coil</keyword>
<feature type="domain" description="HTH myb-type" evidence="9">
    <location>
        <begin position="539"/>
        <end position="594"/>
    </location>
</feature>